<protein>
    <submittedName>
        <fullName evidence="7">MRG-domain-containing protein</fullName>
    </submittedName>
</protein>
<dbReference type="PROSITE" id="PS51640">
    <property type="entry name" value="MRG"/>
    <property type="match status" value="1"/>
</dbReference>
<dbReference type="AlphaFoldDB" id="A0A8H6M568"/>
<dbReference type="PANTHER" id="PTHR10880:SF15">
    <property type="entry name" value="MSL COMPLEX SUBUNIT 3"/>
    <property type="match status" value="1"/>
</dbReference>
<dbReference type="InterPro" id="IPR026541">
    <property type="entry name" value="MRG_dom"/>
</dbReference>
<reference evidence="7 8" key="1">
    <citation type="submission" date="2020-07" db="EMBL/GenBank/DDBJ databases">
        <title>Comparative genomics of pyrophilous fungi reveals a link between fire events and developmental genes.</title>
        <authorList>
            <consortium name="DOE Joint Genome Institute"/>
            <person name="Steindorff A.S."/>
            <person name="Carver A."/>
            <person name="Calhoun S."/>
            <person name="Stillman K."/>
            <person name="Liu H."/>
            <person name="Lipzen A."/>
            <person name="Pangilinan J."/>
            <person name="Labutti K."/>
            <person name="Bruns T.D."/>
            <person name="Grigoriev I.V."/>
        </authorList>
    </citation>
    <scope>NUCLEOTIDE SEQUENCE [LARGE SCALE GENOMIC DNA]</scope>
    <source>
        <strain evidence="7 8">CBS 144469</strain>
    </source>
</reference>
<evidence type="ECO:0000256" key="3">
    <source>
        <dbReference type="ARBA" id="ARBA00023015"/>
    </source>
</evidence>
<evidence type="ECO:0000256" key="5">
    <source>
        <dbReference type="ARBA" id="ARBA00023242"/>
    </source>
</evidence>
<dbReference type="GO" id="GO:0032221">
    <property type="term" value="C:Rpd3S complex"/>
    <property type="evidence" value="ECO:0007669"/>
    <property type="project" value="TreeGrafter"/>
</dbReference>
<dbReference type="GO" id="GO:0006355">
    <property type="term" value="P:regulation of DNA-templated transcription"/>
    <property type="evidence" value="ECO:0007669"/>
    <property type="project" value="InterPro"/>
</dbReference>
<feature type="domain" description="MRG" evidence="6">
    <location>
        <begin position="32"/>
        <end position="169"/>
    </location>
</feature>
<comment type="subcellular location">
    <subcellularLocation>
        <location evidence="1">Nucleus</location>
    </subcellularLocation>
</comment>
<keyword evidence="4" id="KW-0804">Transcription</keyword>
<evidence type="ECO:0000313" key="8">
    <source>
        <dbReference type="Proteomes" id="UP000521943"/>
    </source>
</evidence>
<dbReference type="Proteomes" id="UP000521943">
    <property type="component" value="Unassembled WGS sequence"/>
</dbReference>
<dbReference type="Pfam" id="PF05712">
    <property type="entry name" value="MRG"/>
    <property type="match status" value="1"/>
</dbReference>
<sequence>MARRVLRGNECEWAADGAGGRSGTKMSRDKDNAVRKPEMKLAVPQMLNRQLTLKEFVEHVVRENPPNLKDPNLLLPTITSGLQCYLDKAFDNNLLYHFERKRSTEAREKYKTGRKVIVGVTESEVFGAEHFLRMMVSLPGMIAQSALDPASLTLLKEYANELLQYMAREDVPDARRI</sequence>
<evidence type="ECO:0000256" key="1">
    <source>
        <dbReference type="ARBA" id="ARBA00004123"/>
    </source>
</evidence>
<keyword evidence="8" id="KW-1185">Reference proteome</keyword>
<dbReference type="PANTHER" id="PTHR10880">
    <property type="entry name" value="MORTALITY FACTOR 4-LIKE PROTEIN"/>
    <property type="match status" value="1"/>
</dbReference>
<dbReference type="EMBL" id="JACGCI010000043">
    <property type="protein sequence ID" value="KAF6752601.1"/>
    <property type="molecule type" value="Genomic_DNA"/>
</dbReference>
<evidence type="ECO:0000256" key="2">
    <source>
        <dbReference type="ARBA" id="ARBA00022853"/>
    </source>
</evidence>
<evidence type="ECO:0000313" key="7">
    <source>
        <dbReference type="EMBL" id="KAF6752601.1"/>
    </source>
</evidence>
<evidence type="ECO:0000256" key="4">
    <source>
        <dbReference type="ARBA" id="ARBA00023163"/>
    </source>
</evidence>
<keyword evidence="5" id="KW-0539">Nucleus</keyword>
<dbReference type="GO" id="GO:0006325">
    <property type="term" value="P:chromatin organization"/>
    <property type="evidence" value="ECO:0007669"/>
    <property type="project" value="UniProtKB-KW"/>
</dbReference>
<name>A0A8H6M568_9AGAR</name>
<keyword evidence="3" id="KW-0805">Transcription regulation</keyword>
<dbReference type="OrthoDB" id="124855at2759"/>
<proteinExistence type="predicted"/>
<comment type="caution">
    <text evidence="7">The sequence shown here is derived from an EMBL/GenBank/DDBJ whole genome shotgun (WGS) entry which is preliminary data.</text>
</comment>
<dbReference type="InterPro" id="IPR008676">
    <property type="entry name" value="MRG"/>
</dbReference>
<dbReference type="InterPro" id="IPR038217">
    <property type="entry name" value="MRG_C_sf"/>
</dbReference>
<dbReference type="GO" id="GO:0035267">
    <property type="term" value="C:NuA4 histone acetyltransferase complex"/>
    <property type="evidence" value="ECO:0007669"/>
    <property type="project" value="TreeGrafter"/>
</dbReference>
<organism evidence="7 8">
    <name type="scientific">Ephemerocybe angulata</name>
    <dbReference type="NCBI Taxonomy" id="980116"/>
    <lineage>
        <taxon>Eukaryota</taxon>
        <taxon>Fungi</taxon>
        <taxon>Dikarya</taxon>
        <taxon>Basidiomycota</taxon>
        <taxon>Agaricomycotina</taxon>
        <taxon>Agaricomycetes</taxon>
        <taxon>Agaricomycetidae</taxon>
        <taxon>Agaricales</taxon>
        <taxon>Agaricineae</taxon>
        <taxon>Psathyrellaceae</taxon>
        <taxon>Ephemerocybe</taxon>
    </lineage>
</organism>
<accession>A0A8H6M568</accession>
<dbReference type="Gene3D" id="1.10.274.30">
    <property type="entry name" value="MRG domain"/>
    <property type="match status" value="1"/>
</dbReference>
<evidence type="ECO:0000259" key="6">
    <source>
        <dbReference type="Pfam" id="PF05712"/>
    </source>
</evidence>
<gene>
    <name evidence="7" type="ORF">DFP72DRAFT_1132873</name>
</gene>
<keyword evidence="2" id="KW-0156">Chromatin regulator</keyword>